<proteinExistence type="predicted"/>
<keyword evidence="3" id="KW-1185">Reference proteome</keyword>
<protein>
    <submittedName>
        <fullName evidence="2">RD3 like</fullName>
    </submittedName>
</protein>
<dbReference type="Ensembl" id="ENSMLUT00000029034.1">
    <property type="protein sequence ID" value="ENSMLUP00000018318.1"/>
    <property type="gene ID" value="ENSMLUG00000028769.1"/>
</dbReference>
<dbReference type="KEGG" id="mlf:102432302"/>
<reference evidence="2" key="3">
    <citation type="submission" date="2025-09" db="UniProtKB">
        <authorList>
            <consortium name="Ensembl"/>
        </authorList>
    </citation>
    <scope>IDENTIFICATION</scope>
</reference>
<gene>
    <name evidence="2" type="primary">RD3L</name>
</gene>
<dbReference type="CTD" id="647286"/>
<dbReference type="RefSeq" id="XP_023604184.1">
    <property type="nucleotide sequence ID" value="XM_023748416.1"/>
</dbReference>
<evidence type="ECO:0000313" key="3">
    <source>
        <dbReference type="Proteomes" id="UP000001074"/>
    </source>
</evidence>
<dbReference type="PANTHER" id="PTHR28489">
    <property type="entry name" value="RENTINAL DEGENERATION 3-LIKE"/>
    <property type="match status" value="1"/>
</dbReference>
<accession>G1Q3N5</accession>
<dbReference type="FunCoup" id="G1Q3N5">
    <property type="interactions" value="6"/>
</dbReference>
<dbReference type="Proteomes" id="UP000001074">
    <property type="component" value="Unassembled WGS sequence"/>
</dbReference>
<evidence type="ECO:0000256" key="1">
    <source>
        <dbReference type="SAM" id="MobiDB-lite"/>
    </source>
</evidence>
<dbReference type="InParanoid" id="G1Q3N5"/>
<dbReference type="eggNOG" id="ENOG502QVRA">
    <property type="taxonomic scope" value="Eukaryota"/>
</dbReference>
<evidence type="ECO:0000313" key="2">
    <source>
        <dbReference type="Ensembl" id="ENSMLUP00000018318.1"/>
    </source>
</evidence>
<dbReference type="InterPro" id="IPR028092">
    <property type="entry name" value="RD3"/>
</dbReference>
<reference evidence="2 3" key="1">
    <citation type="journal article" date="2011" name="Nature">
        <title>A high-resolution map of human evolutionary constraint using 29 mammals.</title>
        <authorList>
            <person name="Lindblad-Toh K."/>
            <person name="Garber M."/>
            <person name="Zuk O."/>
            <person name="Lin M.F."/>
            <person name="Parker B.J."/>
            <person name="Washietl S."/>
            <person name="Kheradpour P."/>
            <person name="Ernst J."/>
            <person name="Jordan G."/>
            <person name="Mauceli E."/>
            <person name="Ward L.D."/>
            <person name="Lowe C.B."/>
            <person name="Holloway A.K."/>
            <person name="Clamp M."/>
            <person name="Gnerre S."/>
            <person name="Alfoldi J."/>
            <person name="Beal K."/>
            <person name="Chang J."/>
            <person name="Clawson H."/>
            <person name="Cuff J."/>
            <person name="Di Palma F."/>
            <person name="Fitzgerald S."/>
            <person name="Flicek P."/>
            <person name="Guttman M."/>
            <person name="Hubisz M.J."/>
            <person name="Jaffe D.B."/>
            <person name="Jungreis I."/>
            <person name="Kent W.J."/>
            <person name="Kostka D."/>
            <person name="Lara M."/>
            <person name="Martins A.L."/>
            <person name="Massingham T."/>
            <person name="Moltke I."/>
            <person name="Raney B.J."/>
            <person name="Rasmussen M.D."/>
            <person name="Robinson J."/>
            <person name="Stark A."/>
            <person name="Vilella A.J."/>
            <person name="Wen J."/>
            <person name="Xie X."/>
            <person name="Zody M.C."/>
            <person name="Baldwin J."/>
            <person name="Bloom T."/>
            <person name="Chin C.W."/>
            <person name="Heiman D."/>
            <person name="Nicol R."/>
            <person name="Nusbaum C."/>
            <person name="Young S."/>
            <person name="Wilkinson J."/>
            <person name="Worley K.C."/>
            <person name="Kovar C.L."/>
            <person name="Muzny D.M."/>
            <person name="Gibbs R.A."/>
            <person name="Cree A."/>
            <person name="Dihn H.H."/>
            <person name="Fowler G."/>
            <person name="Jhangiani S."/>
            <person name="Joshi V."/>
            <person name="Lee S."/>
            <person name="Lewis L.R."/>
            <person name="Nazareth L.V."/>
            <person name="Okwuonu G."/>
            <person name="Santibanez J."/>
            <person name="Warren W.C."/>
            <person name="Mardis E.R."/>
            <person name="Weinstock G.M."/>
            <person name="Wilson R.K."/>
            <person name="Delehaunty K."/>
            <person name="Dooling D."/>
            <person name="Fronik C."/>
            <person name="Fulton L."/>
            <person name="Fulton B."/>
            <person name="Graves T."/>
            <person name="Minx P."/>
            <person name="Sodergren E."/>
            <person name="Birney E."/>
            <person name="Margulies E.H."/>
            <person name="Herrero J."/>
            <person name="Green E.D."/>
            <person name="Haussler D."/>
            <person name="Siepel A."/>
            <person name="Goldman N."/>
            <person name="Pollard K.S."/>
            <person name="Pedersen J.S."/>
            <person name="Lander E.S."/>
            <person name="Kellis M."/>
        </authorList>
    </citation>
    <scope>NUCLEOTIDE SEQUENCE [LARGE SCALE GENOMIC DNA]</scope>
</reference>
<sequence>MPLFGWMRWPKHNPCPAARRPGSKAVARTLLRELQWHLQERERFIQEVDHEHPGAQAGVEYTWLRTFQNPHTTIPATEQRQLEALCAQVQPCQAGAVLSRFREVLAENDVLPWEIVHIFKRVLEDALGSPEKGGQPGLAVGGVGDSARSSDQDEIPTVSSYVDRHSENRLPTSSRRTWNLPYDHPPS</sequence>
<dbReference type="STRING" id="59463.ENSMLUP00000018318"/>
<dbReference type="GeneID" id="102432302"/>
<reference evidence="2" key="2">
    <citation type="submission" date="2025-08" db="UniProtKB">
        <authorList>
            <consortium name="Ensembl"/>
        </authorList>
    </citation>
    <scope>IDENTIFICATION</scope>
</reference>
<name>G1Q3N5_MYOLU</name>
<dbReference type="PANTHER" id="PTHR28489:SF3">
    <property type="entry name" value="PROTEIN RD3-LIKE"/>
    <property type="match status" value="1"/>
</dbReference>
<dbReference type="GeneTree" id="ENSGT00390000002089"/>
<dbReference type="OMA" id="WMKWPKS"/>
<organism evidence="2 3">
    <name type="scientific">Myotis lucifugus</name>
    <name type="common">Little brown bat</name>
    <dbReference type="NCBI Taxonomy" id="59463"/>
    <lineage>
        <taxon>Eukaryota</taxon>
        <taxon>Metazoa</taxon>
        <taxon>Chordata</taxon>
        <taxon>Craniata</taxon>
        <taxon>Vertebrata</taxon>
        <taxon>Euteleostomi</taxon>
        <taxon>Mammalia</taxon>
        <taxon>Eutheria</taxon>
        <taxon>Laurasiatheria</taxon>
        <taxon>Chiroptera</taxon>
        <taxon>Yangochiroptera</taxon>
        <taxon>Vespertilionidae</taxon>
        <taxon>Myotis</taxon>
    </lineage>
</organism>
<dbReference type="AlphaFoldDB" id="G1Q3N5"/>
<feature type="region of interest" description="Disordered" evidence="1">
    <location>
        <begin position="130"/>
        <end position="187"/>
    </location>
</feature>
<dbReference type="Pfam" id="PF14473">
    <property type="entry name" value="RD3"/>
    <property type="match status" value="1"/>
</dbReference>
<dbReference type="HOGENOM" id="CLU_113153_0_0_1"/>
<dbReference type="EMBL" id="AAPE02058090">
    <property type="status" value="NOT_ANNOTATED_CDS"/>
    <property type="molecule type" value="Genomic_DNA"/>
</dbReference>
<dbReference type="OrthoDB" id="9944259at2759"/>
<feature type="compositionally biased region" description="Gly residues" evidence="1">
    <location>
        <begin position="134"/>
        <end position="144"/>
    </location>
</feature>